<evidence type="ECO:0000256" key="2">
    <source>
        <dbReference type="ARBA" id="ARBA00005752"/>
    </source>
</evidence>
<evidence type="ECO:0000256" key="3">
    <source>
        <dbReference type="ARBA" id="ARBA00012737"/>
    </source>
</evidence>
<dbReference type="CDD" id="cd01991">
    <property type="entry name" value="Asn_synthase_B_C"/>
    <property type="match status" value="1"/>
</dbReference>
<dbReference type="Gene3D" id="3.40.50.620">
    <property type="entry name" value="HUPs"/>
    <property type="match status" value="1"/>
</dbReference>
<evidence type="ECO:0000256" key="9">
    <source>
        <dbReference type="PIRSR" id="PIRSR001589-2"/>
    </source>
</evidence>
<dbReference type="RefSeq" id="WP_080139707.1">
    <property type="nucleotide sequence ID" value="NZ_LWIG01000057.1"/>
</dbReference>
<sequence>MCGIAGIVEAEKPVSFQLVQSMCDALAHRGPDDAGTWLSPDRRVGLGHRRLAIIDLSPLGHQPMSSDDGQITIVFNGEIYNFQEVRAELQARGNSFRSTSDTEVVIAAYRTWGPACLDRLVGMFALAIWDGTKRRLFVTRDRAGEKPLFYLHKNGRFAFASELKAILVDPKIPRSINREALDDYLAYGYVSGSLCIFDGFAKLPPGHWLTYEPDLDRLRISRYWDLPIRSTNTAQSDLQELTSDLDVLLTQSVRCQLIADVPIGIMLSGGLDSSLVTAAAVRSSGRAVRTFNVAFPGYPSFDESHHARRVADYLGSNHTELVAEPGSGEFLPSLIRQYDEPIADNSVLPTYLVSRAIRKECAVALGGDGGDELFGGYIHHPWLLKIAQLRKLGLHRLGLEALAAKSIPLGLEGRNAIMGLLSCNEPQTALTRLLDPITRSRLTGRPMSATPELRRAGLETVCGGIDAICAAEFRSYLPDDILVKVDRASMLTSLEVRAPLLDYRIVEFAFGRLPGRFKVQDARRKIILRALAQRWLPPDFDSHRKQGFSIPLHEWFQGPWRPLVDDLIATGSPLFEKRFLTRLLSRLRSTERGSRRLFQLMMVEMWRREYRASVPE</sequence>
<name>A0A560KMV1_9BRAD</name>
<protein>
    <recommendedName>
        <fullName evidence="3">asparagine synthase (glutamine-hydrolyzing)</fullName>
        <ecNumber evidence="3">6.3.5.4</ecNumber>
    </recommendedName>
</protein>
<evidence type="ECO:0000256" key="6">
    <source>
        <dbReference type="ARBA" id="ARBA00022962"/>
    </source>
</evidence>
<dbReference type="CDD" id="cd00712">
    <property type="entry name" value="AsnB"/>
    <property type="match status" value="1"/>
</dbReference>
<dbReference type="Gene3D" id="3.60.20.10">
    <property type="entry name" value="Glutamine Phosphoribosylpyrophosphate, subunit 1, domain 1"/>
    <property type="match status" value="1"/>
</dbReference>
<feature type="domain" description="Glutamine amidotransferase type-2" evidence="11">
    <location>
        <begin position="2"/>
        <end position="214"/>
    </location>
</feature>
<dbReference type="InterPro" id="IPR029055">
    <property type="entry name" value="Ntn_hydrolases_N"/>
</dbReference>
<dbReference type="GO" id="GO:0005524">
    <property type="term" value="F:ATP binding"/>
    <property type="evidence" value="ECO:0007669"/>
    <property type="project" value="UniProtKB-KW"/>
</dbReference>
<dbReference type="GO" id="GO:0006529">
    <property type="term" value="P:asparagine biosynthetic process"/>
    <property type="evidence" value="ECO:0007669"/>
    <property type="project" value="UniProtKB-KW"/>
</dbReference>
<dbReference type="GO" id="GO:0004066">
    <property type="term" value="F:asparagine synthase (glutamine-hydrolyzing) activity"/>
    <property type="evidence" value="ECO:0007669"/>
    <property type="project" value="UniProtKB-EC"/>
</dbReference>
<keyword evidence="13" id="KW-1185">Reference proteome</keyword>
<dbReference type="Proteomes" id="UP000315914">
    <property type="component" value="Unassembled WGS sequence"/>
</dbReference>
<keyword evidence="6 8" id="KW-0315">Glutamine amidotransferase</keyword>
<evidence type="ECO:0000256" key="5">
    <source>
        <dbReference type="ARBA" id="ARBA00022840"/>
    </source>
</evidence>
<organism evidence="12 13">
    <name type="scientific">Bradyrhizobium sacchari</name>
    <dbReference type="NCBI Taxonomy" id="1399419"/>
    <lineage>
        <taxon>Bacteria</taxon>
        <taxon>Pseudomonadati</taxon>
        <taxon>Pseudomonadota</taxon>
        <taxon>Alphaproteobacteria</taxon>
        <taxon>Hyphomicrobiales</taxon>
        <taxon>Nitrobacteraceae</taxon>
        <taxon>Bradyrhizobium</taxon>
    </lineage>
</organism>
<evidence type="ECO:0000313" key="13">
    <source>
        <dbReference type="Proteomes" id="UP000315914"/>
    </source>
</evidence>
<dbReference type="InterPro" id="IPR051786">
    <property type="entry name" value="ASN_synthetase/amidase"/>
</dbReference>
<dbReference type="PIRSF" id="PIRSF001589">
    <property type="entry name" value="Asn_synthetase_glu-h"/>
    <property type="match status" value="1"/>
</dbReference>
<dbReference type="SUPFAM" id="SSF56235">
    <property type="entry name" value="N-terminal nucleophile aminohydrolases (Ntn hydrolases)"/>
    <property type="match status" value="1"/>
</dbReference>
<dbReference type="InterPro" id="IPR033738">
    <property type="entry name" value="AsnB_N"/>
</dbReference>
<feature type="binding site" evidence="9">
    <location>
        <position position="101"/>
    </location>
    <ligand>
        <name>L-glutamine</name>
        <dbReference type="ChEBI" id="CHEBI:58359"/>
    </ligand>
</feature>
<evidence type="ECO:0000256" key="4">
    <source>
        <dbReference type="ARBA" id="ARBA00022741"/>
    </source>
</evidence>
<dbReference type="EMBL" id="VITW01000001">
    <property type="protein sequence ID" value="TWB84611.1"/>
    <property type="molecule type" value="Genomic_DNA"/>
</dbReference>
<evidence type="ECO:0000259" key="11">
    <source>
        <dbReference type="PROSITE" id="PS51278"/>
    </source>
</evidence>
<dbReference type="SUPFAM" id="SSF52402">
    <property type="entry name" value="Adenine nucleotide alpha hydrolases-like"/>
    <property type="match status" value="1"/>
</dbReference>
<comment type="caution">
    <text evidence="12">The sequence shown here is derived from an EMBL/GenBank/DDBJ whole genome shotgun (WGS) entry which is preliminary data.</text>
</comment>
<keyword evidence="8" id="KW-0061">Asparagine biosynthesis</keyword>
<evidence type="ECO:0000256" key="1">
    <source>
        <dbReference type="ARBA" id="ARBA00005187"/>
    </source>
</evidence>
<evidence type="ECO:0000256" key="8">
    <source>
        <dbReference type="PIRSR" id="PIRSR001589-1"/>
    </source>
</evidence>
<dbReference type="OrthoDB" id="9763290at2"/>
<evidence type="ECO:0000256" key="10">
    <source>
        <dbReference type="PIRSR" id="PIRSR001589-3"/>
    </source>
</evidence>
<dbReference type="PANTHER" id="PTHR43284:SF1">
    <property type="entry name" value="ASPARAGINE SYNTHETASE"/>
    <property type="match status" value="1"/>
</dbReference>
<feature type="active site" description="For GATase activity" evidence="8">
    <location>
        <position position="2"/>
    </location>
</feature>
<reference evidence="12 13" key="1">
    <citation type="submission" date="2019-06" db="EMBL/GenBank/DDBJ databases">
        <title>Genomic Encyclopedia of Type Strains, Phase IV (KMG-V): Genome sequencing to study the core and pangenomes of soil and plant-associated prokaryotes.</title>
        <authorList>
            <person name="Whitman W."/>
        </authorList>
    </citation>
    <scope>NUCLEOTIDE SEQUENCE [LARGE SCALE GENOMIC DNA]</scope>
    <source>
        <strain evidence="12 13">BR 10556</strain>
    </source>
</reference>
<dbReference type="PROSITE" id="PS51278">
    <property type="entry name" value="GATASE_TYPE_2"/>
    <property type="match status" value="1"/>
</dbReference>
<keyword evidence="5 9" id="KW-0067">ATP-binding</keyword>
<dbReference type="GO" id="GO:0005829">
    <property type="term" value="C:cytosol"/>
    <property type="evidence" value="ECO:0007669"/>
    <property type="project" value="TreeGrafter"/>
</dbReference>
<dbReference type="PANTHER" id="PTHR43284">
    <property type="entry name" value="ASPARAGINE SYNTHETASE (GLUTAMINE-HYDROLYZING)"/>
    <property type="match status" value="1"/>
</dbReference>
<feature type="binding site" evidence="9">
    <location>
        <position position="293"/>
    </location>
    <ligand>
        <name>ATP</name>
        <dbReference type="ChEBI" id="CHEBI:30616"/>
    </ligand>
</feature>
<dbReference type="InterPro" id="IPR017932">
    <property type="entry name" value="GATase_2_dom"/>
</dbReference>
<proteinExistence type="inferred from homology"/>
<dbReference type="AlphaFoldDB" id="A0A560KMV1"/>
<accession>A0A560KMV1</accession>
<dbReference type="EC" id="6.3.5.4" evidence="3"/>
<dbReference type="Pfam" id="PF00733">
    <property type="entry name" value="Asn_synthase"/>
    <property type="match status" value="1"/>
</dbReference>
<comment type="catalytic activity">
    <reaction evidence="7">
        <text>L-aspartate + L-glutamine + ATP + H2O = L-asparagine + L-glutamate + AMP + diphosphate + H(+)</text>
        <dbReference type="Rhea" id="RHEA:12228"/>
        <dbReference type="ChEBI" id="CHEBI:15377"/>
        <dbReference type="ChEBI" id="CHEBI:15378"/>
        <dbReference type="ChEBI" id="CHEBI:29985"/>
        <dbReference type="ChEBI" id="CHEBI:29991"/>
        <dbReference type="ChEBI" id="CHEBI:30616"/>
        <dbReference type="ChEBI" id="CHEBI:33019"/>
        <dbReference type="ChEBI" id="CHEBI:58048"/>
        <dbReference type="ChEBI" id="CHEBI:58359"/>
        <dbReference type="ChEBI" id="CHEBI:456215"/>
        <dbReference type="EC" id="6.3.5.4"/>
    </reaction>
</comment>
<evidence type="ECO:0000313" key="12">
    <source>
        <dbReference type="EMBL" id="TWB84611.1"/>
    </source>
</evidence>
<gene>
    <name evidence="12" type="ORF">FBZ95_1011056</name>
</gene>
<dbReference type="InterPro" id="IPR014729">
    <property type="entry name" value="Rossmann-like_a/b/a_fold"/>
</dbReference>
<comment type="pathway">
    <text evidence="1">Amino-acid biosynthesis; L-asparagine biosynthesis; L-asparagine from L-aspartate (L-Gln route): step 1/1.</text>
</comment>
<dbReference type="Pfam" id="PF13522">
    <property type="entry name" value="GATase_6"/>
    <property type="match status" value="1"/>
</dbReference>
<feature type="site" description="Important for beta-aspartyl-AMP intermediate formation" evidence="10">
    <location>
        <position position="368"/>
    </location>
</feature>
<evidence type="ECO:0000256" key="7">
    <source>
        <dbReference type="ARBA" id="ARBA00048741"/>
    </source>
</evidence>
<dbReference type="NCBIfam" id="TIGR01536">
    <property type="entry name" value="asn_synth_AEB"/>
    <property type="match status" value="1"/>
</dbReference>
<keyword evidence="4 9" id="KW-0547">Nucleotide-binding</keyword>
<keyword evidence="8" id="KW-0028">Amino-acid biosynthesis</keyword>
<dbReference type="STRING" id="1399419.A5906_12980"/>
<dbReference type="InterPro" id="IPR006426">
    <property type="entry name" value="Asn_synth_AEB"/>
</dbReference>
<comment type="similarity">
    <text evidence="2">Belongs to the asparagine synthetase family.</text>
</comment>
<dbReference type="InterPro" id="IPR001962">
    <property type="entry name" value="Asn_synthase"/>
</dbReference>